<gene>
    <name evidence="2" type="ORF">SLEP1_g40151</name>
</gene>
<feature type="compositionally biased region" description="Basic and acidic residues" evidence="1">
    <location>
        <begin position="11"/>
        <end position="23"/>
    </location>
</feature>
<feature type="compositionally biased region" description="Acidic residues" evidence="1">
    <location>
        <begin position="24"/>
        <end position="36"/>
    </location>
</feature>
<evidence type="ECO:0000313" key="3">
    <source>
        <dbReference type="Proteomes" id="UP001054252"/>
    </source>
</evidence>
<reference evidence="2 3" key="1">
    <citation type="journal article" date="2021" name="Commun. Biol.">
        <title>The genome of Shorea leprosula (Dipterocarpaceae) highlights the ecological relevance of drought in aseasonal tropical rainforests.</title>
        <authorList>
            <person name="Ng K.K.S."/>
            <person name="Kobayashi M.J."/>
            <person name="Fawcett J.A."/>
            <person name="Hatakeyama M."/>
            <person name="Paape T."/>
            <person name="Ng C.H."/>
            <person name="Ang C.C."/>
            <person name="Tnah L.H."/>
            <person name="Lee C.T."/>
            <person name="Nishiyama T."/>
            <person name="Sese J."/>
            <person name="O'Brien M.J."/>
            <person name="Copetti D."/>
            <person name="Mohd Noor M.I."/>
            <person name="Ong R.C."/>
            <person name="Putra M."/>
            <person name="Sireger I.Z."/>
            <person name="Indrioko S."/>
            <person name="Kosugi Y."/>
            <person name="Izuno A."/>
            <person name="Isagi Y."/>
            <person name="Lee S.L."/>
            <person name="Shimizu K.K."/>
        </authorList>
    </citation>
    <scope>NUCLEOTIDE SEQUENCE [LARGE SCALE GENOMIC DNA]</scope>
    <source>
        <strain evidence="2">214</strain>
    </source>
</reference>
<dbReference type="Proteomes" id="UP001054252">
    <property type="component" value="Unassembled WGS sequence"/>
</dbReference>
<protein>
    <submittedName>
        <fullName evidence="2">Uncharacterized protein</fullName>
    </submittedName>
</protein>
<evidence type="ECO:0000313" key="2">
    <source>
        <dbReference type="EMBL" id="GKV31466.1"/>
    </source>
</evidence>
<feature type="region of interest" description="Disordered" evidence="1">
    <location>
        <begin position="1"/>
        <end position="36"/>
    </location>
</feature>
<keyword evidence="3" id="KW-1185">Reference proteome</keyword>
<comment type="caution">
    <text evidence="2">The sequence shown here is derived from an EMBL/GenBank/DDBJ whole genome shotgun (WGS) entry which is preliminary data.</text>
</comment>
<dbReference type="AlphaFoldDB" id="A0AAV5L3E5"/>
<sequence length="36" mass="4232">MEGEEELNDGVNEHEWRNRKGSREEEEDEDEDGLGI</sequence>
<proteinExistence type="predicted"/>
<name>A0AAV5L3E5_9ROSI</name>
<organism evidence="2 3">
    <name type="scientific">Rubroshorea leprosula</name>
    <dbReference type="NCBI Taxonomy" id="152421"/>
    <lineage>
        <taxon>Eukaryota</taxon>
        <taxon>Viridiplantae</taxon>
        <taxon>Streptophyta</taxon>
        <taxon>Embryophyta</taxon>
        <taxon>Tracheophyta</taxon>
        <taxon>Spermatophyta</taxon>
        <taxon>Magnoliopsida</taxon>
        <taxon>eudicotyledons</taxon>
        <taxon>Gunneridae</taxon>
        <taxon>Pentapetalae</taxon>
        <taxon>rosids</taxon>
        <taxon>malvids</taxon>
        <taxon>Malvales</taxon>
        <taxon>Dipterocarpaceae</taxon>
        <taxon>Rubroshorea</taxon>
    </lineage>
</organism>
<accession>A0AAV5L3E5</accession>
<dbReference type="EMBL" id="BPVZ01000091">
    <property type="protein sequence ID" value="GKV31466.1"/>
    <property type="molecule type" value="Genomic_DNA"/>
</dbReference>
<evidence type="ECO:0000256" key="1">
    <source>
        <dbReference type="SAM" id="MobiDB-lite"/>
    </source>
</evidence>